<reference evidence="1" key="1">
    <citation type="submission" date="2020-05" db="EMBL/GenBank/DDBJ databases">
        <authorList>
            <person name="Chiriac C."/>
            <person name="Salcher M."/>
            <person name="Ghai R."/>
            <person name="Kavagutti S V."/>
        </authorList>
    </citation>
    <scope>NUCLEOTIDE SEQUENCE</scope>
</reference>
<gene>
    <name evidence="1" type="ORF">UFOVP22_54</name>
</gene>
<name>A0A6J5T890_9CAUD</name>
<accession>A0A6J5T890</accession>
<sequence length="80" mass="9437">MELELQQYYENRFTTMATVGWSDFIEDVQSLYDNYNMVGSISTHEELHKRKGQLDILQWILSLKEVSSQSYEELVLADND</sequence>
<proteinExistence type="predicted"/>
<organism evidence="1">
    <name type="scientific">uncultured Caudovirales phage</name>
    <dbReference type="NCBI Taxonomy" id="2100421"/>
    <lineage>
        <taxon>Viruses</taxon>
        <taxon>Duplodnaviria</taxon>
        <taxon>Heunggongvirae</taxon>
        <taxon>Uroviricota</taxon>
        <taxon>Caudoviricetes</taxon>
        <taxon>Peduoviridae</taxon>
        <taxon>Maltschvirus</taxon>
        <taxon>Maltschvirus maltsch</taxon>
    </lineage>
</organism>
<protein>
    <submittedName>
        <fullName evidence="1">Uncharacterized protein</fullName>
    </submittedName>
</protein>
<dbReference type="EMBL" id="LR797818">
    <property type="protein sequence ID" value="CAB4241066.1"/>
    <property type="molecule type" value="Genomic_DNA"/>
</dbReference>
<evidence type="ECO:0000313" key="1">
    <source>
        <dbReference type="EMBL" id="CAB4241066.1"/>
    </source>
</evidence>